<comment type="caution">
    <text evidence="2">The sequence shown here is derived from an EMBL/GenBank/DDBJ whole genome shotgun (WGS) entry which is preliminary data.</text>
</comment>
<reference evidence="2" key="1">
    <citation type="journal article" date="2019" name="bioRxiv">
        <title>The Genome of the Zebra Mussel, Dreissena polymorpha: A Resource for Invasive Species Research.</title>
        <authorList>
            <person name="McCartney M.A."/>
            <person name="Auch B."/>
            <person name="Kono T."/>
            <person name="Mallez S."/>
            <person name="Zhang Y."/>
            <person name="Obille A."/>
            <person name="Becker A."/>
            <person name="Abrahante J.E."/>
            <person name="Garbe J."/>
            <person name="Badalamenti J.P."/>
            <person name="Herman A."/>
            <person name="Mangelson H."/>
            <person name="Liachko I."/>
            <person name="Sullivan S."/>
            <person name="Sone E.D."/>
            <person name="Koren S."/>
            <person name="Silverstein K.A.T."/>
            <person name="Beckman K.B."/>
            <person name="Gohl D.M."/>
        </authorList>
    </citation>
    <scope>NUCLEOTIDE SEQUENCE</scope>
    <source>
        <strain evidence="2">Duluth1</strain>
        <tissue evidence="2">Whole animal</tissue>
    </source>
</reference>
<reference evidence="2" key="2">
    <citation type="submission" date="2020-11" db="EMBL/GenBank/DDBJ databases">
        <authorList>
            <person name="McCartney M.A."/>
            <person name="Auch B."/>
            <person name="Kono T."/>
            <person name="Mallez S."/>
            <person name="Becker A."/>
            <person name="Gohl D.M."/>
            <person name="Silverstein K.A.T."/>
            <person name="Koren S."/>
            <person name="Bechman K.B."/>
            <person name="Herman A."/>
            <person name="Abrahante J.E."/>
            <person name="Garbe J."/>
        </authorList>
    </citation>
    <scope>NUCLEOTIDE SEQUENCE</scope>
    <source>
        <strain evidence="2">Duluth1</strain>
        <tissue evidence="2">Whole animal</tissue>
    </source>
</reference>
<sequence length="77" mass="8664">MHFWYNEDQTSVCTSQNWLSVIKSGPDQLAKGFTVSLASEQIGQEQIGQEQIGQEQIGQEQIGQEQIGQEQIGQELR</sequence>
<gene>
    <name evidence="2" type="ORF">DPMN_122848</name>
</gene>
<organism evidence="2 3">
    <name type="scientific">Dreissena polymorpha</name>
    <name type="common">Zebra mussel</name>
    <name type="synonym">Mytilus polymorpha</name>
    <dbReference type="NCBI Taxonomy" id="45954"/>
    <lineage>
        <taxon>Eukaryota</taxon>
        <taxon>Metazoa</taxon>
        <taxon>Spiralia</taxon>
        <taxon>Lophotrochozoa</taxon>
        <taxon>Mollusca</taxon>
        <taxon>Bivalvia</taxon>
        <taxon>Autobranchia</taxon>
        <taxon>Heteroconchia</taxon>
        <taxon>Euheterodonta</taxon>
        <taxon>Imparidentia</taxon>
        <taxon>Neoheterodontei</taxon>
        <taxon>Myida</taxon>
        <taxon>Dreissenoidea</taxon>
        <taxon>Dreissenidae</taxon>
        <taxon>Dreissena</taxon>
    </lineage>
</organism>
<dbReference type="EMBL" id="JAIWYP010000005">
    <property type="protein sequence ID" value="KAH3821090.1"/>
    <property type="molecule type" value="Genomic_DNA"/>
</dbReference>
<name>A0A9D4JQQ8_DREPO</name>
<dbReference type="AlphaFoldDB" id="A0A9D4JQQ8"/>
<evidence type="ECO:0000256" key="1">
    <source>
        <dbReference type="SAM" id="MobiDB-lite"/>
    </source>
</evidence>
<feature type="region of interest" description="Disordered" evidence="1">
    <location>
        <begin position="49"/>
        <end position="77"/>
    </location>
</feature>
<accession>A0A9D4JQQ8</accession>
<protein>
    <submittedName>
        <fullName evidence="2">Uncharacterized protein</fullName>
    </submittedName>
</protein>
<evidence type="ECO:0000313" key="2">
    <source>
        <dbReference type="EMBL" id="KAH3821090.1"/>
    </source>
</evidence>
<keyword evidence="3" id="KW-1185">Reference proteome</keyword>
<evidence type="ECO:0000313" key="3">
    <source>
        <dbReference type="Proteomes" id="UP000828390"/>
    </source>
</evidence>
<dbReference type="Proteomes" id="UP000828390">
    <property type="component" value="Unassembled WGS sequence"/>
</dbReference>
<proteinExistence type="predicted"/>